<evidence type="ECO:0000256" key="10">
    <source>
        <dbReference type="SAM" id="Phobius"/>
    </source>
</evidence>
<comment type="subcellular location">
    <subcellularLocation>
        <location evidence="1">Endomembrane system</location>
        <topology evidence="1">Multi-pass membrane protein</topology>
    </subcellularLocation>
</comment>
<feature type="transmembrane region" description="Helical" evidence="10">
    <location>
        <begin position="393"/>
        <end position="412"/>
    </location>
</feature>
<protein>
    <submittedName>
        <fullName evidence="13">Dolichyl-phosphate-mannose-protein mannosyltransferase, putative</fullName>
    </submittedName>
</protein>
<gene>
    <name evidence="13" type="ORF">TVAG_479580</name>
</gene>
<dbReference type="InterPro" id="IPR027005">
    <property type="entry name" value="PMT-like"/>
</dbReference>
<keyword evidence="7 10" id="KW-1133">Transmembrane helix</keyword>
<feature type="transmembrane region" description="Helical" evidence="10">
    <location>
        <begin position="419"/>
        <end position="436"/>
    </location>
</feature>
<dbReference type="InterPro" id="IPR003342">
    <property type="entry name" value="ArnT-like_N"/>
</dbReference>
<feature type="compositionally biased region" description="Low complexity" evidence="9">
    <location>
        <begin position="1"/>
        <end position="13"/>
    </location>
</feature>
<feature type="transmembrane region" description="Helical" evidence="10">
    <location>
        <begin position="274"/>
        <end position="295"/>
    </location>
</feature>
<evidence type="ECO:0000256" key="2">
    <source>
        <dbReference type="ARBA" id="ARBA00004922"/>
    </source>
</evidence>
<comment type="pathway">
    <text evidence="2">Protein modification; protein glycosylation.</text>
</comment>
<evidence type="ECO:0000313" key="14">
    <source>
        <dbReference type="Proteomes" id="UP000001542"/>
    </source>
</evidence>
<keyword evidence="5" id="KW-0808">Transferase</keyword>
<dbReference type="GO" id="GO:0012505">
    <property type="term" value="C:endomembrane system"/>
    <property type="evidence" value="ECO:0007669"/>
    <property type="project" value="UniProtKB-SubCell"/>
</dbReference>
<name>A2FLM0_TRIV3</name>
<feature type="transmembrane region" description="Helical" evidence="10">
    <location>
        <begin position="227"/>
        <end position="253"/>
    </location>
</feature>
<keyword evidence="8 10" id="KW-0472">Membrane</keyword>
<organism evidence="13 14">
    <name type="scientific">Trichomonas vaginalis (strain ATCC PRA-98 / G3)</name>
    <dbReference type="NCBI Taxonomy" id="412133"/>
    <lineage>
        <taxon>Eukaryota</taxon>
        <taxon>Metamonada</taxon>
        <taxon>Parabasalia</taxon>
        <taxon>Trichomonadida</taxon>
        <taxon>Trichomonadidae</taxon>
        <taxon>Trichomonas</taxon>
    </lineage>
</organism>
<dbReference type="GO" id="GO:0016020">
    <property type="term" value="C:membrane"/>
    <property type="evidence" value="ECO:0007669"/>
    <property type="project" value="InterPro"/>
</dbReference>
<comment type="similarity">
    <text evidence="3">Belongs to the glycosyltransferase 39 family.</text>
</comment>
<feature type="domain" description="Protein O-mannosyl-transferase C-terminal four TM" evidence="12">
    <location>
        <begin position="350"/>
        <end position="498"/>
    </location>
</feature>
<evidence type="ECO:0000256" key="6">
    <source>
        <dbReference type="ARBA" id="ARBA00022692"/>
    </source>
</evidence>
<evidence type="ECO:0000256" key="8">
    <source>
        <dbReference type="ARBA" id="ARBA00023136"/>
    </source>
</evidence>
<dbReference type="STRING" id="5722.A2FLM0"/>
<keyword evidence="4 13" id="KW-0328">Glycosyltransferase</keyword>
<dbReference type="SMR" id="A2FLM0"/>
<accession>A2FLM0</accession>
<evidence type="ECO:0000313" key="13">
    <source>
        <dbReference type="EMBL" id="EAX94193.1"/>
    </source>
</evidence>
<feature type="domain" description="ArnT-like N-terminal" evidence="11">
    <location>
        <begin position="69"/>
        <end position="256"/>
    </location>
</feature>
<dbReference type="InterPro" id="IPR032421">
    <property type="entry name" value="PMT_4TMC"/>
</dbReference>
<dbReference type="UniPathway" id="UPA00378"/>
<evidence type="ECO:0000256" key="1">
    <source>
        <dbReference type="ARBA" id="ARBA00004127"/>
    </source>
</evidence>
<evidence type="ECO:0000256" key="9">
    <source>
        <dbReference type="SAM" id="MobiDB-lite"/>
    </source>
</evidence>
<dbReference type="GO" id="GO:0035269">
    <property type="term" value="P:protein O-linked glycosylation via mannose"/>
    <property type="evidence" value="ECO:0000318"/>
    <property type="project" value="GO_Central"/>
</dbReference>
<evidence type="ECO:0000256" key="7">
    <source>
        <dbReference type="ARBA" id="ARBA00022989"/>
    </source>
</evidence>
<feature type="transmembrane region" description="Helical" evidence="10">
    <location>
        <begin position="471"/>
        <end position="495"/>
    </location>
</feature>
<dbReference type="Pfam" id="PF02366">
    <property type="entry name" value="PMT"/>
    <property type="match status" value="1"/>
</dbReference>
<dbReference type="eggNOG" id="KOG3359">
    <property type="taxonomic scope" value="Eukaryota"/>
</dbReference>
<feature type="transmembrane region" description="Helical" evidence="10">
    <location>
        <begin position="200"/>
        <end position="221"/>
    </location>
</feature>
<dbReference type="FunCoup" id="A2FLM0">
    <property type="interactions" value="470"/>
</dbReference>
<dbReference type="RefSeq" id="XP_001307123.1">
    <property type="nucleotide sequence ID" value="XM_001307122.1"/>
</dbReference>
<reference evidence="13" key="2">
    <citation type="journal article" date="2007" name="Science">
        <title>Draft genome sequence of the sexually transmitted pathogen Trichomonas vaginalis.</title>
        <authorList>
            <person name="Carlton J.M."/>
            <person name="Hirt R.P."/>
            <person name="Silva J.C."/>
            <person name="Delcher A.L."/>
            <person name="Schatz M."/>
            <person name="Zhao Q."/>
            <person name="Wortman J.R."/>
            <person name="Bidwell S.L."/>
            <person name="Alsmark U.C.M."/>
            <person name="Besteiro S."/>
            <person name="Sicheritz-Ponten T."/>
            <person name="Noel C.J."/>
            <person name="Dacks J.B."/>
            <person name="Foster P.G."/>
            <person name="Simillion C."/>
            <person name="Van de Peer Y."/>
            <person name="Miranda-Saavedra D."/>
            <person name="Barton G.J."/>
            <person name="Westrop G.D."/>
            <person name="Mueller S."/>
            <person name="Dessi D."/>
            <person name="Fiori P.L."/>
            <person name="Ren Q."/>
            <person name="Paulsen I."/>
            <person name="Zhang H."/>
            <person name="Bastida-Corcuera F.D."/>
            <person name="Simoes-Barbosa A."/>
            <person name="Brown M.T."/>
            <person name="Hayes R.D."/>
            <person name="Mukherjee M."/>
            <person name="Okumura C.Y."/>
            <person name="Schneider R."/>
            <person name="Smith A.J."/>
            <person name="Vanacova S."/>
            <person name="Villalvazo M."/>
            <person name="Haas B.J."/>
            <person name="Pertea M."/>
            <person name="Feldblyum T.V."/>
            <person name="Utterback T.R."/>
            <person name="Shu C.L."/>
            <person name="Osoegawa K."/>
            <person name="de Jong P.J."/>
            <person name="Hrdy I."/>
            <person name="Horvathova L."/>
            <person name="Zubacova Z."/>
            <person name="Dolezal P."/>
            <person name="Malik S.B."/>
            <person name="Logsdon J.M. Jr."/>
            <person name="Henze K."/>
            <person name="Gupta A."/>
            <person name="Wang C.C."/>
            <person name="Dunne R.L."/>
            <person name="Upcroft J.A."/>
            <person name="Upcroft P."/>
            <person name="White O."/>
            <person name="Salzberg S.L."/>
            <person name="Tang P."/>
            <person name="Chiu C.-H."/>
            <person name="Lee Y.-S."/>
            <person name="Embley T.M."/>
            <person name="Coombs G.H."/>
            <person name="Mottram J.C."/>
            <person name="Tachezy J."/>
            <person name="Fraser-Liggett C.M."/>
            <person name="Johnson P.J."/>
        </authorList>
    </citation>
    <scope>NUCLEOTIDE SEQUENCE [LARGE SCALE GENOMIC DNA]</scope>
    <source>
        <strain evidence="13">G3</strain>
    </source>
</reference>
<dbReference type="AlphaFoldDB" id="A2FLM0"/>
<feature type="transmembrane region" description="Helical" evidence="10">
    <location>
        <begin position="63"/>
        <end position="83"/>
    </location>
</feature>
<dbReference type="PANTHER" id="PTHR10050">
    <property type="entry name" value="DOLICHYL-PHOSPHATE-MANNOSE--PROTEIN MANNOSYLTRANSFERASE"/>
    <property type="match status" value="1"/>
</dbReference>
<reference evidence="13" key="1">
    <citation type="submission" date="2006-10" db="EMBL/GenBank/DDBJ databases">
        <authorList>
            <person name="Amadeo P."/>
            <person name="Zhao Q."/>
            <person name="Wortman J."/>
            <person name="Fraser-Liggett C."/>
            <person name="Carlton J."/>
        </authorList>
    </citation>
    <scope>NUCLEOTIDE SEQUENCE</scope>
    <source>
        <strain evidence="13">G3</strain>
    </source>
</reference>
<dbReference type="EMBL" id="DS113871">
    <property type="protein sequence ID" value="EAX94193.1"/>
    <property type="molecule type" value="Genomic_DNA"/>
</dbReference>
<keyword evidence="14" id="KW-1185">Reference proteome</keyword>
<dbReference type="VEuPathDB" id="TrichDB:TVAGG3_0828260"/>
<dbReference type="OrthoDB" id="292747at2759"/>
<keyword evidence="6 10" id="KW-0812">Transmembrane</keyword>
<evidence type="ECO:0000256" key="3">
    <source>
        <dbReference type="ARBA" id="ARBA00007222"/>
    </source>
</evidence>
<feature type="transmembrane region" description="Helical" evidence="10">
    <location>
        <begin position="442"/>
        <end position="464"/>
    </location>
</feature>
<dbReference type="Proteomes" id="UP000001542">
    <property type="component" value="Unassembled WGS sequence"/>
</dbReference>
<dbReference type="InParanoid" id="A2FLM0"/>
<dbReference type="KEGG" id="tva:4751921"/>
<dbReference type="Pfam" id="PF16192">
    <property type="entry name" value="PMT_4TMC"/>
    <property type="match status" value="1"/>
</dbReference>
<dbReference type="GO" id="GO:0004169">
    <property type="term" value="F:dolichyl-phosphate-mannose-protein mannosyltransferase activity"/>
    <property type="evidence" value="ECO:0000318"/>
    <property type="project" value="GO_Central"/>
</dbReference>
<dbReference type="VEuPathDB" id="TrichDB:TVAG_479580"/>
<proteinExistence type="inferred from homology"/>
<evidence type="ECO:0000259" key="11">
    <source>
        <dbReference type="Pfam" id="PF02366"/>
    </source>
</evidence>
<evidence type="ECO:0000256" key="5">
    <source>
        <dbReference type="ARBA" id="ARBA00022679"/>
    </source>
</evidence>
<evidence type="ECO:0000256" key="4">
    <source>
        <dbReference type="ARBA" id="ARBA00022676"/>
    </source>
</evidence>
<dbReference type="PANTHER" id="PTHR10050:SF46">
    <property type="entry name" value="PROTEIN O-MANNOSYL-TRANSFERASE 2"/>
    <property type="match status" value="1"/>
</dbReference>
<evidence type="ECO:0000259" key="12">
    <source>
        <dbReference type="Pfam" id="PF16192"/>
    </source>
</evidence>
<feature type="region of interest" description="Disordered" evidence="9">
    <location>
        <begin position="1"/>
        <end position="34"/>
    </location>
</feature>
<sequence>MEDSSSSAISNSSGREHSDNELPRSLNIQSDGMKHQKRSTKSILKEIIPTQLNNQVDFVTSDVIAVVFFIFVGVFLRAFRIYYPNTPVFDEVHFGTYINNYMKGTYFTDIHPPLPKLIMAFFAYLGNYNGDIDFKKLQETKAEFPTFEYATLRLVPAVLSGLVPVFTFLTVKFAHLSSFSAFTCACFASLDQLLITESRLYVTDGILHLFSIIAIFSIFVYENYPSIVTLIAQSLCIGLAISSKLTAGGLILLALFRQFQNYSKIMSFTRAKDAYIRCLIIIAGASVVLFSSYYVHLSILPYEPVNATNIPDCIRDSLVSREDPKWHKRFTGSSFLWRIVTLLFTSQKRNLETKKGHPYASKWYSWPLVSSNWLLYWISDDQKHYIACAGNPFLWPILFGFTLFAIISVFLTNDRNSSLSLFVYGYLFSYLPFILIRRDTFLYHYSIPLIFSMMICVCITEMYIPPKIRSFLFSLFISLSLLGFMLFACWCYGLTVPDINFLVFYKHWLKLKE</sequence>